<dbReference type="PROSITE" id="PS51257">
    <property type="entry name" value="PROKAR_LIPOPROTEIN"/>
    <property type="match status" value="1"/>
</dbReference>
<dbReference type="Pfam" id="PF07589">
    <property type="entry name" value="PEP-CTERM"/>
    <property type="match status" value="1"/>
</dbReference>
<dbReference type="InterPro" id="IPR013424">
    <property type="entry name" value="Ice-binding_C"/>
</dbReference>
<organism evidence="3 4">
    <name type="scientific">Massilia violaceinigra</name>
    <dbReference type="NCBI Taxonomy" id="2045208"/>
    <lineage>
        <taxon>Bacteria</taxon>
        <taxon>Pseudomonadati</taxon>
        <taxon>Pseudomonadota</taxon>
        <taxon>Betaproteobacteria</taxon>
        <taxon>Burkholderiales</taxon>
        <taxon>Oxalobacteraceae</taxon>
        <taxon>Telluria group</taxon>
        <taxon>Massilia</taxon>
    </lineage>
</organism>
<feature type="chain" id="PRO_5046760946" evidence="1">
    <location>
        <begin position="25"/>
        <end position="219"/>
    </location>
</feature>
<reference evidence="3 4" key="1">
    <citation type="submission" date="2020-10" db="EMBL/GenBank/DDBJ databases">
        <title>Genome analysis of Massilia species.</title>
        <authorList>
            <person name="Jung D.-H."/>
        </authorList>
    </citation>
    <scope>NUCLEOTIDE SEQUENCE [LARGE SCALE GENOMIC DNA]</scope>
    <source>
        <strain evidence="4">sipir</strain>
    </source>
</reference>
<evidence type="ECO:0000313" key="3">
    <source>
        <dbReference type="EMBL" id="UOD28572.1"/>
    </source>
</evidence>
<accession>A0ABY4A1Q7</accession>
<keyword evidence="1" id="KW-0732">Signal</keyword>
<evidence type="ECO:0000259" key="2">
    <source>
        <dbReference type="Pfam" id="PF07589"/>
    </source>
</evidence>
<dbReference type="Proteomes" id="UP000831532">
    <property type="component" value="Chromosome"/>
</dbReference>
<evidence type="ECO:0000313" key="4">
    <source>
        <dbReference type="Proteomes" id="UP000831532"/>
    </source>
</evidence>
<evidence type="ECO:0000256" key="1">
    <source>
        <dbReference type="SAM" id="SignalP"/>
    </source>
</evidence>
<proteinExistence type="predicted"/>
<dbReference type="EMBL" id="CP063361">
    <property type="protein sequence ID" value="UOD28572.1"/>
    <property type="molecule type" value="Genomic_DNA"/>
</dbReference>
<keyword evidence="4" id="KW-1185">Reference proteome</keyword>
<dbReference type="NCBIfam" id="TIGR02595">
    <property type="entry name" value="PEP_CTERM"/>
    <property type="match status" value="1"/>
</dbReference>
<sequence>MFKRFKQTALAITLLAACAAGANAGVLRLDQRSEMAQAGQILQASDFDDFGAGYHFPGGGFTRGGVQYNSAENLIVGASTGLSIGQSRPVMSNEYWSPIEGGIATDVPYTLFGFDAAVTGGSVDVILATNLGSYLFDGLSLRDGLAGLDFLGFQATGGEYFTGFELRSMGEGYLAGITNVALGSDRAAVPEPGAMALLLIGLGLLVGRVRRWTGAPIFH</sequence>
<feature type="domain" description="Ice-binding protein C-terminal" evidence="2">
    <location>
        <begin position="188"/>
        <end position="211"/>
    </location>
</feature>
<feature type="signal peptide" evidence="1">
    <location>
        <begin position="1"/>
        <end position="24"/>
    </location>
</feature>
<name>A0ABY4A1Q7_9BURK</name>
<gene>
    <name evidence="3" type="ORF">INH39_24445</name>
</gene>
<protein>
    <submittedName>
        <fullName evidence="3">PEP-CTERM sorting domain-containing protein</fullName>
    </submittedName>
</protein>
<dbReference type="RefSeq" id="WP_243489722.1">
    <property type="nucleotide sequence ID" value="NZ_CP063361.1"/>
</dbReference>